<dbReference type="EC" id="2.3.2.27" evidence="5 16"/>
<dbReference type="InterPro" id="IPR054477">
    <property type="entry name" value="LTN1_E3_ligase_6th"/>
</dbReference>
<dbReference type="Gene3D" id="3.30.40.10">
    <property type="entry name" value="Zinc/RING finger domain, C3HC4 (zinc finger)"/>
    <property type="match status" value="1"/>
</dbReference>
<evidence type="ECO:0000256" key="13">
    <source>
        <dbReference type="ARBA" id="ARBA00022833"/>
    </source>
</evidence>
<evidence type="ECO:0000256" key="9">
    <source>
        <dbReference type="ARBA" id="ARBA00022723"/>
    </source>
</evidence>
<comment type="subunit">
    <text evidence="16">Component of the ribosome quality control complex (RQC).</text>
</comment>
<dbReference type="OrthoDB" id="6108at2759"/>
<comment type="subcellular location">
    <subcellularLocation>
        <location evidence="2">Cytoplasm</location>
        <location evidence="2">Cytosol</location>
    </subcellularLocation>
</comment>
<evidence type="ECO:0000256" key="14">
    <source>
        <dbReference type="ARBA" id="ARBA00032366"/>
    </source>
</evidence>
<dbReference type="PANTHER" id="PTHR12389">
    <property type="entry name" value="ZINC FINGER PROTEIN 294"/>
    <property type="match status" value="1"/>
</dbReference>
<evidence type="ECO:0000256" key="3">
    <source>
        <dbReference type="ARBA" id="ARBA00004906"/>
    </source>
</evidence>
<dbReference type="InterPro" id="IPR001841">
    <property type="entry name" value="Znf_RING"/>
</dbReference>
<evidence type="ECO:0000256" key="15">
    <source>
        <dbReference type="PROSITE-ProRule" id="PRU00175"/>
    </source>
</evidence>
<dbReference type="InterPro" id="IPR054478">
    <property type="entry name" value="LTN1_UBC"/>
</dbReference>
<keyword evidence="7" id="KW-0963">Cytoplasm</keyword>
<evidence type="ECO:0000313" key="19">
    <source>
        <dbReference type="Proteomes" id="UP000007879"/>
    </source>
</evidence>
<protein>
    <recommendedName>
        <fullName evidence="6 16">E3 ubiquitin-protein ligase listerin</fullName>
        <ecNumber evidence="5 16">2.3.2.27</ecNumber>
    </recommendedName>
    <alternativeName>
        <fullName evidence="14 16">RING-type E3 ubiquitin transferase listerin</fullName>
    </alternativeName>
</protein>
<proteinExistence type="inferred from homology"/>
<dbReference type="EnsemblMetazoa" id="Aqu2.1.24291_001">
    <property type="protein sequence ID" value="Aqu2.1.24291_001"/>
    <property type="gene ID" value="Aqu2.1.24291"/>
</dbReference>
<dbReference type="CDD" id="cd16491">
    <property type="entry name" value="RING-CH-C4HC3_LTN1"/>
    <property type="match status" value="1"/>
</dbReference>
<dbReference type="GO" id="GO:0061630">
    <property type="term" value="F:ubiquitin protein ligase activity"/>
    <property type="evidence" value="ECO:0007669"/>
    <property type="project" value="UniProtKB-UniRule"/>
</dbReference>
<gene>
    <name evidence="18" type="primary">105313760</name>
</gene>
<accession>A0A1X7UA02</accession>
<evidence type="ECO:0000259" key="17">
    <source>
        <dbReference type="PROSITE" id="PS50089"/>
    </source>
</evidence>
<evidence type="ECO:0000256" key="4">
    <source>
        <dbReference type="ARBA" id="ARBA00007997"/>
    </source>
</evidence>
<organism evidence="18">
    <name type="scientific">Amphimedon queenslandica</name>
    <name type="common">Sponge</name>
    <dbReference type="NCBI Taxonomy" id="400682"/>
    <lineage>
        <taxon>Eukaryota</taxon>
        <taxon>Metazoa</taxon>
        <taxon>Porifera</taxon>
        <taxon>Demospongiae</taxon>
        <taxon>Heteroscleromorpha</taxon>
        <taxon>Haplosclerida</taxon>
        <taxon>Niphatidae</taxon>
        <taxon>Amphimedon</taxon>
    </lineage>
</organism>
<evidence type="ECO:0000256" key="8">
    <source>
        <dbReference type="ARBA" id="ARBA00022679"/>
    </source>
</evidence>
<dbReference type="InterPro" id="IPR039804">
    <property type="entry name" value="RING-CH-C4HC3_LTN1"/>
</dbReference>
<dbReference type="SUPFAM" id="SSF48371">
    <property type="entry name" value="ARM repeat"/>
    <property type="match status" value="1"/>
</dbReference>
<evidence type="ECO:0000256" key="12">
    <source>
        <dbReference type="ARBA" id="ARBA00022786"/>
    </source>
</evidence>
<comment type="pathway">
    <text evidence="3 16">Protein modification; protein ubiquitination.</text>
</comment>
<dbReference type="GO" id="GO:0072344">
    <property type="term" value="P:rescue of stalled ribosome"/>
    <property type="evidence" value="ECO:0007669"/>
    <property type="project" value="UniProtKB-UniRule"/>
</dbReference>
<keyword evidence="9 16" id="KW-0479">Metal-binding</keyword>
<sequence>MPKKGKKGTEQRVKGNVQAASSGRMSELLKGEGFIGFETLSASLSDGSVGLDESLLRVHSQFQVVLKQMGKKDTVTKIKALQEYISLCEQEPVEGVTSSLQLWPLMYAKLSTDTDRKIRELSHVALGRCGSKVGRGLAPHVRSLIGPLVTGACDPYPPSSGAAREAFSACFPPAKETDVIKFGLKAIVNYCSDIILKESPDTFSDPKTMPEDERVQRYERTVVMAIGGYGYALEKLGKTVEEEGLVEIWKGLVMEKRLWKLLKHSNHSIRNAVIILIKALISSTQYVNQHPDTFCPLLLSQLSEPHSSVVQSLWETSLLLISTVDGWHQHVNIQKALLPGVWQLLGNGGHGNGSIIYPCLLPLLSQLLKVPDCDTTGLSINFITRLKSGLSSEVSKGSSSDTNSLIMSLIECSSYCMDTNDGGDTTGVTPFISHLINIIIELIDDLFLVPAVQLEGVSNCIVWLINLLVKRSVRYQSDMTHLDQLRSELTHRLCQRLIINDTVKQSLNSISTLLVKFYPQPTLATPTLATPTSSLTLVSPSTSQYMLPLTCELISDCLTRYSNSLSHIKLASSLLSAISHMTSAWVDHVTRLVGCPYKEGVEGDAHYSLAKYLIELLDSGIEAESGKEAEKWGVSVGGVSPEMFACSFSDTEMREELLVDCCVNVLYAGRGGKRGGVNDVHVHVLSTESVRKMLMEICQANSKLLPAILNQLSIHHHDTDFTYISTQLHSSLLPTSSSLTNPHYSSFLHSLFLSPSLSSQSLLFTDIIHWLVDLLSVREGGEGESVAGPVDKRREKFQLLKLFSLMNSKSISLCLDEMDRLLSYLLKWLLKATDIELCVSVVSTYRHLVDCYSSSNDINKYLNNAAGIIMDSVNNNNDNNNSDITNVLFHGVVFQCLHSSLLSSSWTLFQPTLDKAMKDKTNYITPQLLLQCCHGDLYFSPSLSPLSLTSSLPLSLSLSLLPSLGSCDLPSLQHLVGEGLDGYPLVDVLLLWLPEGGRGEGEVNEEVWLMGVVTSLLSIVILESFEESLLSSLILPVVRSSLKSLVQSRKCSALPTIQSLLKRCSDQFISLLSLSHLLEHYKPELEEENVPEDSKREEGGGEVKSYKDDSIIQLILEESDATLWTVLAPIKNKLDIPLIVSEDPCQVCSLLYITSPNTVQYNESINTVLSSIVQYQDQLNLFGGGNLLEVSRDPMVFSVLRLLVGVVSSHESISQYWDFLSCTLVTIVQLLVDCSDPVSLEGVVLCCHGLQLLESLQTIFSNKSPAHLINEHSEWVEFFSHSIVDLLLPIFIKYLTTPPSYESRLLRYHTCRILDLLATGPSIEKWEELVVMVTRSPLYFDQLVACKLTRRSLLLVRIVTEEEEKLKKESKQISVSSFQSVIDSILEKIDLNLIYNDHHDIVHTTSYVLLWLLIIETIGKCHLEVRVQLIDWVKGCGLLFPLLQGITQFCDSTVTTNMNIESIKVSMESSLSLLSNCLYMSVAQYIPHLLRQWYLTLDRQTSNLISSFTAKHVSQRLWRQEVESMSSNTKIGNLEVRVCGGVSEINVVYRVDEFSIELTVCIPDNYPLSPPTIKEGKRAKVDLSLWRKWLLQLSSFVANQNGSILEGLLLWKSNLDKHFAGLDDCMICFSIIHGSNYSLPKMICRTCKKRFHSSCLYKWFSTSNKSSCPLCRNIF</sequence>
<dbReference type="Pfam" id="PF13639">
    <property type="entry name" value="zf-RING_2"/>
    <property type="match status" value="1"/>
</dbReference>
<evidence type="ECO:0000256" key="1">
    <source>
        <dbReference type="ARBA" id="ARBA00000900"/>
    </source>
</evidence>
<dbReference type="GO" id="GO:0005829">
    <property type="term" value="C:cytosol"/>
    <property type="evidence" value="ECO:0007669"/>
    <property type="project" value="UniProtKB-SubCell"/>
</dbReference>
<dbReference type="Gene3D" id="1.25.10.10">
    <property type="entry name" value="Leucine-rich Repeat Variant"/>
    <property type="match status" value="1"/>
</dbReference>
<comment type="function">
    <text evidence="16">E3 ubiquitin-protein ligase. Component of the ribosome quality control complex (RQC), a ribosome-associated complex that mediates ubiquitination and extraction of incompletely synthesized nascent chains for proteasomal degradation.</text>
</comment>
<keyword evidence="10" id="KW-0677">Repeat</keyword>
<dbReference type="InterPro" id="IPR039795">
    <property type="entry name" value="LTN1/Rkr1"/>
</dbReference>
<dbReference type="InterPro" id="IPR054476">
    <property type="entry name" value="Ltn1_N"/>
</dbReference>
<dbReference type="GO" id="GO:0043023">
    <property type="term" value="F:ribosomal large subunit binding"/>
    <property type="evidence" value="ECO:0007669"/>
    <property type="project" value="TreeGrafter"/>
</dbReference>
<dbReference type="SMART" id="SM00744">
    <property type="entry name" value="RINGv"/>
    <property type="match status" value="1"/>
</dbReference>
<dbReference type="InParanoid" id="A0A1X7UA02"/>
<dbReference type="Proteomes" id="UP000007879">
    <property type="component" value="Unassembled WGS sequence"/>
</dbReference>
<dbReference type="PANTHER" id="PTHR12389:SF0">
    <property type="entry name" value="E3 UBIQUITIN-PROTEIN LIGASE LISTERIN"/>
    <property type="match status" value="1"/>
</dbReference>
<dbReference type="Pfam" id="PF23009">
    <property type="entry name" value="UBC_like"/>
    <property type="match status" value="1"/>
</dbReference>
<reference evidence="19" key="1">
    <citation type="journal article" date="2010" name="Nature">
        <title>The Amphimedon queenslandica genome and the evolution of animal complexity.</title>
        <authorList>
            <person name="Srivastava M."/>
            <person name="Simakov O."/>
            <person name="Chapman J."/>
            <person name="Fahey B."/>
            <person name="Gauthier M.E."/>
            <person name="Mitros T."/>
            <person name="Richards G.S."/>
            <person name="Conaco C."/>
            <person name="Dacre M."/>
            <person name="Hellsten U."/>
            <person name="Larroux C."/>
            <person name="Putnam N.H."/>
            <person name="Stanke M."/>
            <person name="Adamska M."/>
            <person name="Darling A."/>
            <person name="Degnan S.M."/>
            <person name="Oakley T.H."/>
            <person name="Plachetzki D.C."/>
            <person name="Zhai Y."/>
            <person name="Adamski M."/>
            <person name="Calcino A."/>
            <person name="Cummins S.F."/>
            <person name="Goodstein D.M."/>
            <person name="Harris C."/>
            <person name="Jackson D.J."/>
            <person name="Leys S.P."/>
            <person name="Shu S."/>
            <person name="Woodcroft B.J."/>
            <person name="Vervoort M."/>
            <person name="Kosik K.S."/>
            <person name="Manning G."/>
            <person name="Degnan B.M."/>
            <person name="Rokhsar D.S."/>
        </authorList>
    </citation>
    <scope>NUCLEOTIDE SEQUENCE [LARGE SCALE GENOMIC DNA]</scope>
</reference>
<name>A0A1X7UA02_AMPQE</name>
<dbReference type="SUPFAM" id="SSF57850">
    <property type="entry name" value="RING/U-box"/>
    <property type="match status" value="1"/>
</dbReference>
<evidence type="ECO:0000256" key="5">
    <source>
        <dbReference type="ARBA" id="ARBA00012483"/>
    </source>
</evidence>
<dbReference type="STRING" id="400682.A0A1X7UA02"/>
<dbReference type="EnsemblMetazoa" id="XM_011407440.2">
    <property type="protein sequence ID" value="XP_011405742.2"/>
    <property type="gene ID" value="LOC105313760"/>
</dbReference>
<dbReference type="GO" id="GO:0016567">
    <property type="term" value="P:protein ubiquitination"/>
    <property type="evidence" value="ECO:0007669"/>
    <property type="project" value="UniProtKB-UniPathway"/>
</dbReference>
<dbReference type="KEGG" id="aqu:105313760"/>
<keyword evidence="19" id="KW-1185">Reference proteome</keyword>
<evidence type="ECO:0000256" key="11">
    <source>
        <dbReference type="ARBA" id="ARBA00022771"/>
    </source>
</evidence>
<dbReference type="PROSITE" id="PS50089">
    <property type="entry name" value="ZF_RING_2"/>
    <property type="match status" value="1"/>
</dbReference>
<dbReference type="Pfam" id="PF22999">
    <property type="entry name" value="LTN1_E3_ligase_6th"/>
    <property type="match status" value="1"/>
</dbReference>
<feature type="domain" description="RING-type" evidence="17">
    <location>
        <begin position="1625"/>
        <end position="1672"/>
    </location>
</feature>
<keyword evidence="12 16" id="KW-0833">Ubl conjugation pathway</keyword>
<dbReference type="GO" id="GO:0008270">
    <property type="term" value="F:zinc ion binding"/>
    <property type="evidence" value="ECO:0007669"/>
    <property type="project" value="UniProtKB-KW"/>
</dbReference>
<evidence type="ECO:0000313" key="18">
    <source>
        <dbReference type="EnsemblMetazoa" id="Aqu2.1.24291_001"/>
    </source>
</evidence>
<dbReference type="InterPro" id="IPR013083">
    <property type="entry name" value="Znf_RING/FYVE/PHD"/>
</dbReference>
<dbReference type="GO" id="GO:1990116">
    <property type="term" value="P:ribosome-associated ubiquitin-dependent protein catabolic process"/>
    <property type="evidence" value="ECO:0007669"/>
    <property type="project" value="UniProtKB-UniRule"/>
</dbReference>
<evidence type="ECO:0000256" key="6">
    <source>
        <dbReference type="ARBA" id="ARBA00017157"/>
    </source>
</evidence>
<dbReference type="InterPro" id="IPR016024">
    <property type="entry name" value="ARM-type_fold"/>
</dbReference>
<comment type="catalytic activity">
    <reaction evidence="1 16">
        <text>S-ubiquitinyl-[E2 ubiquitin-conjugating enzyme]-L-cysteine + [acceptor protein]-L-lysine = [E2 ubiquitin-conjugating enzyme]-L-cysteine + N(6)-ubiquitinyl-[acceptor protein]-L-lysine.</text>
        <dbReference type="EC" id="2.3.2.27"/>
    </reaction>
</comment>
<keyword evidence="11 15" id="KW-0863">Zinc-finger</keyword>
<dbReference type="FunCoup" id="A0A1X7UA02">
    <property type="interactions" value="732"/>
</dbReference>
<dbReference type="GO" id="GO:1990112">
    <property type="term" value="C:RQC complex"/>
    <property type="evidence" value="ECO:0007669"/>
    <property type="project" value="UniProtKB-UniRule"/>
</dbReference>
<evidence type="ECO:0000256" key="7">
    <source>
        <dbReference type="ARBA" id="ARBA00022490"/>
    </source>
</evidence>
<dbReference type="InterPro" id="IPR011989">
    <property type="entry name" value="ARM-like"/>
</dbReference>
<dbReference type="FunFam" id="3.30.40.10:FF:000038">
    <property type="entry name" value="E3 ubiquitin-protein ligase listerin"/>
    <property type="match status" value="1"/>
</dbReference>
<keyword evidence="8 16" id="KW-0808">Transferase</keyword>
<evidence type="ECO:0000256" key="10">
    <source>
        <dbReference type="ARBA" id="ARBA00022737"/>
    </source>
</evidence>
<dbReference type="UniPathway" id="UPA00143"/>
<evidence type="ECO:0000256" key="2">
    <source>
        <dbReference type="ARBA" id="ARBA00004514"/>
    </source>
</evidence>
<keyword evidence="13 16" id="KW-0862">Zinc</keyword>
<dbReference type="InterPro" id="IPR011016">
    <property type="entry name" value="Znf_RING-CH"/>
</dbReference>
<comment type="similarity">
    <text evidence="4 16">Belongs to the LTN1 family.</text>
</comment>
<evidence type="ECO:0000256" key="16">
    <source>
        <dbReference type="RuleBase" id="RU367090"/>
    </source>
</evidence>
<dbReference type="Pfam" id="PF22958">
    <property type="entry name" value="Ltn1_1st"/>
    <property type="match status" value="1"/>
</dbReference>
<reference evidence="18" key="2">
    <citation type="submission" date="2017-05" db="UniProtKB">
        <authorList>
            <consortium name="EnsemblMetazoa"/>
        </authorList>
    </citation>
    <scope>IDENTIFICATION</scope>
</reference>